<evidence type="ECO:0000313" key="1">
    <source>
        <dbReference type="EMBL" id="KAK8852600.1"/>
    </source>
</evidence>
<name>A0ABR2HTZ0_9EUKA</name>
<sequence length="416" mass="47693">MAQPQVDVNLQRLVNEYNSFSQPPVDPNTIINNPVAISRIATAVLNNLRTRTTRASSKTGMDALWHIVLDNQKDVKRRKKAMTLTGAQDIVNKRNAANPNSAPWRAAIEDPNNDGVPDVLIRNGSNNPIYINGYTTARSDWPARFNFYTDYDKAARKQYRNDHDGKSITLPIYLKDKLQYTYNNDFTGNPHDLGNMIGYTIPNGWPTKEALSHYTFPIEKRKSAFARFRDYIINELTQSVCSELVSHHVINITNRNKAALLMKGTGKIWKEYILQRIANRHRMNVDSEPFQKMIKKKAGKQEVDNEVSSLLIHLLHTNGEHWTEDKRIALQRQIWDDFAKALVASAHELTRKEQQEHRTSSEYLVEGFTGVIPQDANYDHPNYNADGNAWHDGITVPYNAEHDGEWNEEDNEAFLH</sequence>
<gene>
    <name evidence="1" type="ORF">M9Y10_017588</name>
</gene>
<proteinExistence type="predicted"/>
<comment type="caution">
    <text evidence="1">The sequence shown here is derived from an EMBL/GenBank/DDBJ whole genome shotgun (WGS) entry which is preliminary data.</text>
</comment>
<protein>
    <submittedName>
        <fullName evidence="1">Uncharacterized protein</fullName>
    </submittedName>
</protein>
<organism evidence="1 2">
    <name type="scientific">Tritrichomonas musculus</name>
    <dbReference type="NCBI Taxonomy" id="1915356"/>
    <lineage>
        <taxon>Eukaryota</taxon>
        <taxon>Metamonada</taxon>
        <taxon>Parabasalia</taxon>
        <taxon>Tritrichomonadida</taxon>
        <taxon>Tritrichomonadidae</taxon>
        <taxon>Tritrichomonas</taxon>
    </lineage>
</organism>
<dbReference type="EMBL" id="JAPFFF010000023">
    <property type="protein sequence ID" value="KAK8852600.1"/>
    <property type="molecule type" value="Genomic_DNA"/>
</dbReference>
<reference evidence="1 2" key="1">
    <citation type="submission" date="2024-04" db="EMBL/GenBank/DDBJ databases">
        <title>Tritrichomonas musculus Genome.</title>
        <authorList>
            <person name="Alves-Ferreira E."/>
            <person name="Grigg M."/>
            <person name="Lorenzi H."/>
            <person name="Galac M."/>
        </authorList>
    </citation>
    <scope>NUCLEOTIDE SEQUENCE [LARGE SCALE GENOMIC DNA]</scope>
    <source>
        <strain evidence="1 2">EAF2021</strain>
    </source>
</reference>
<evidence type="ECO:0000313" key="2">
    <source>
        <dbReference type="Proteomes" id="UP001470230"/>
    </source>
</evidence>
<keyword evidence="2" id="KW-1185">Reference proteome</keyword>
<dbReference type="Proteomes" id="UP001470230">
    <property type="component" value="Unassembled WGS sequence"/>
</dbReference>
<accession>A0ABR2HTZ0</accession>